<dbReference type="PANTHER" id="PTHR43409:SF16">
    <property type="entry name" value="SLR0320 PROTEIN"/>
    <property type="match status" value="1"/>
</dbReference>
<evidence type="ECO:0000256" key="4">
    <source>
        <dbReference type="ARBA" id="ARBA00023004"/>
    </source>
</evidence>
<dbReference type="Gene3D" id="3.40.50.280">
    <property type="entry name" value="Cobalamin-binding domain"/>
    <property type="match status" value="1"/>
</dbReference>
<gene>
    <name evidence="8" type="ORF">K1Y72_18105</name>
</gene>
<dbReference type="InterPro" id="IPR058240">
    <property type="entry name" value="rSAM_sf"/>
</dbReference>
<dbReference type="InterPro" id="IPR006638">
    <property type="entry name" value="Elp3/MiaA/NifB-like_rSAM"/>
</dbReference>
<dbReference type="PANTHER" id="PTHR43409">
    <property type="entry name" value="ANAEROBIC MAGNESIUM-PROTOPORPHYRIN IX MONOMETHYL ESTER CYCLASE-RELATED"/>
    <property type="match status" value="1"/>
</dbReference>
<dbReference type="InterPro" id="IPR007197">
    <property type="entry name" value="rSAM"/>
</dbReference>
<dbReference type="Proteomes" id="UP000774570">
    <property type="component" value="Unassembled WGS sequence"/>
</dbReference>
<feature type="domain" description="B12-binding" evidence="6">
    <location>
        <begin position="2"/>
        <end position="145"/>
    </location>
</feature>
<evidence type="ECO:0000313" key="8">
    <source>
        <dbReference type="EMBL" id="MBW8484302.1"/>
    </source>
</evidence>
<evidence type="ECO:0000259" key="7">
    <source>
        <dbReference type="PROSITE" id="PS51918"/>
    </source>
</evidence>
<dbReference type="SFLD" id="SFLDF00436">
    <property type="entry name" value="pactamycin_C-methyltransferase"/>
    <property type="match status" value="1"/>
</dbReference>
<sequence>MFEIRLVQQAAWDVPVDSMPLASGYLKAVLDSRDDLGTETNTEICNFRGGAKLTEMARELLGDGRAPDLVAFSVLGWNYRSFGCLAETYKQLNPRGTVVFGGVHVANQAERVFREFPCVDVVVNGEGELTFADLVGYLLERRGDLDPAHVQGLSYRRPDGTVETTPDRPRIEDLDIIPSPFLTGAIPMTNAAGGFRYDVALMETNRGCPYKCSFCYWGGAVGQRVRSFSRQRLAEELDYFGFHKAPVVCLCDANFGLLEADEEFVEDLIGTRRKYGYPRALESSWAKNKSERFRRIVTALKEHDFHSSFMLSLQTLSSDALTAMDRKNMKLNQWESLVDWLAGEGMDCVGELIWGAPGETPESFLAGYDRLSERLTRTAVYPLLLLPNTAYTDQRELHGFVTVRGDDDDFEYVLTSRGATLAESLRMQRFVFWARLLDENHYLHHVWAPARTLTGLTQSQIITGLMEHFEAAPEPAAAAFLDLIPVLAESPGVVRALRALYESPELEEIVARWWRTVMVPAFPPAWRGFAAALYEFERWSRPLYVQPGRALPAGWRQDGPDAYVSEPVPFAVDVAALLERGVTPASPPPEPEGASYVFRSPAGFYYNADNHEISRGYRGLARDVRQADFGRVPAAPPSA</sequence>
<dbReference type="SFLD" id="SFLDG01082">
    <property type="entry name" value="B12-binding_domain_containing"/>
    <property type="match status" value="1"/>
</dbReference>
<evidence type="ECO:0000256" key="2">
    <source>
        <dbReference type="ARBA" id="ARBA00022691"/>
    </source>
</evidence>
<dbReference type="InterPro" id="IPR051198">
    <property type="entry name" value="BchE-like"/>
</dbReference>
<dbReference type="EMBL" id="JAIBOA010000010">
    <property type="protein sequence ID" value="MBW8484302.1"/>
    <property type="molecule type" value="Genomic_DNA"/>
</dbReference>
<dbReference type="RefSeq" id="WP_220167521.1">
    <property type="nucleotide sequence ID" value="NZ_JAIBOA010000010.1"/>
</dbReference>
<dbReference type="InterPro" id="IPR006158">
    <property type="entry name" value="Cobalamin-bd"/>
</dbReference>
<protein>
    <submittedName>
        <fullName evidence="8">KedN5 family methylcobalamin-dependent radical SAM C-methyltransferase</fullName>
    </submittedName>
</protein>
<keyword evidence="5" id="KW-0411">Iron-sulfur</keyword>
<dbReference type="InterPro" id="IPR034466">
    <property type="entry name" value="Methyltransferase_Class_B"/>
</dbReference>
<dbReference type="Pfam" id="PF04055">
    <property type="entry name" value="Radical_SAM"/>
    <property type="match status" value="1"/>
</dbReference>
<dbReference type="NCBIfam" id="NF033712">
    <property type="entry name" value="B12_rSAM_KedN5"/>
    <property type="match status" value="1"/>
</dbReference>
<evidence type="ECO:0000256" key="3">
    <source>
        <dbReference type="ARBA" id="ARBA00022723"/>
    </source>
</evidence>
<dbReference type="InterPro" id="IPR023404">
    <property type="entry name" value="rSAM_horseshoe"/>
</dbReference>
<dbReference type="SFLD" id="SFLDG01123">
    <property type="entry name" value="methyltransferase_(Class_B)"/>
    <property type="match status" value="1"/>
</dbReference>
<dbReference type="Gene3D" id="3.80.30.20">
    <property type="entry name" value="tm_1862 like domain"/>
    <property type="match status" value="1"/>
</dbReference>
<organism evidence="8 9">
    <name type="scientific">Actinomadura parmotrematis</name>
    <dbReference type="NCBI Taxonomy" id="2864039"/>
    <lineage>
        <taxon>Bacteria</taxon>
        <taxon>Bacillati</taxon>
        <taxon>Actinomycetota</taxon>
        <taxon>Actinomycetes</taxon>
        <taxon>Streptosporangiales</taxon>
        <taxon>Thermomonosporaceae</taxon>
        <taxon>Actinomadura</taxon>
    </lineage>
</organism>
<evidence type="ECO:0000259" key="6">
    <source>
        <dbReference type="PROSITE" id="PS51332"/>
    </source>
</evidence>
<comment type="cofactor">
    <cofactor evidence="1">
        <name>[4Fe-4S] cluster</name>
        <dbReference type="ChEBI" id="CHEBI:49883"/>
    </cofactor>
</comment>
<accession>A0ABS7FXI5</accession>
<dbReference type="SMART" id="SM00729">
    <property type="entry name" value="Elp3"/>
    <property type="match status" value="1"/>
</dbReference>
<dbReference type="Pfam" id="PF02310">
    <property type="entry name" value="B12-binding"/>
    <property type="match status" value="1"/>
</dbReference>
<comment type="caution">
    <text evidence="8">The sequence shown here is derived from an EMBL/GenBank/DDBJ whole genome shotgun (WGS) entry which is preliminary data.</text>
</comment>
<evidence type="ECO:0000256" key="5">
    <source>
        <dbReference type="ARBA" id="ARBA00023014"/>
    </source>
</evidence>
<evidence type="ECO:0000313" key="9">
    <source>
        <dbReference type="Proteomes" id="UP000774570"/>
    </source>
</evidence>
<keyword evidence="4" id="KW-0408">Iron</keyword>
<keyword evidence="2" id="KW-0949">S-adenosyl-L-methionine</keyword>
<dbReference type="PROSITE" id="PS51332">
    <property type="entry name" value="B12_BINDING"/>
    <property type="match status" value="1"/>
</dbReference>
<name>A0ABS7FXI5_9ACTN</name>
<evidence type="ECO:0000256" key="1">
    <source>
        <dbReference type="ARBA" id="ARBA00001966"/>
    </source>
</evidence>
<keyword evidence="9" id="KW-1185">Reference proteome</keyword>
<dbReference type="PROSITE" id="PS51918">
    <property type="entry name" value="RADICAL_SAM"/>
    <property type="match status" value="1"/>
</dbReference>
<proteinExistence type="predicted"/>
<dbReference type="SFLD" id="SFLDF00317">
    <property type="entry name" value="thioacetal_methlytransferase"/>
    <property type="match status" value="1"/>
</dbReference>
<keyword evidence="3" id="KW-0479">Metal-binding</keyword>
<dbReference type="SUPFAM" id="SSF102114">
    <property type="entry name" value="Radical SAM enzymes"/>
    <property type="match status" value="1"/>
</dbReference>
<reference evidence="8 9" key="1">
    <citation type="submission" date="2021-07" db="EMBL/GenBank/DDBJ databases">
        <title>Actinomadura sp. PM05-2 isolated from lichen.</title>
        <authorList>
            <person name="Somphong A."/>
            <person name="Phongsopitanun W."/>
            <person name="Tanasupawat S."/>
            <person name="Peongsungnone V."/>
        </authorList>
    </citation>
    <scope>NUCLEOTIDE SEQUENCE [LARGE SCALE GENOMIC DNA]</scope>
    <source>
        <strain evidence="8 9">PM05-2</strain>
    </source>
</reference>
<feature type="domain" description="Radical SAM core" evidence="7">
    <location>
        <begin position="194"/>
        <end position="435"/>
    </location>
</feature>
<dbReference type="SFLD" id="SFLDS00029">
    <property type="entry name" value="Radical_SAM"/>
    <property type="match status" value="1"/>
</dbReference>